<accession>A0ACC4DEJ0</accession>
<keyword evidence="2" id="KW-1185">Reference proteome</keyword>
<sequence>MYCSSIKVAALALLAASAAAKVIVVNVGQGGFTYSPNNIKAVAGDHVEFHFFGEHTAVSGDFSKPCSPATTGFYSGQMQSKGIFSVPINNTDPIFFYCAIDGHCQGGMVGVINEGSDKLSAYKSAAANTDSSSARPTPTAAPTALPQWRRVLVGERCLRQRHGHQSDDWFGNGLRHRHGCLRLAHHDERQPARRRWPADRRRRGRRWPCAGCCCLGRVVGALSWEASTRSGRWSFVREYR</sequence>
<reference evidence="1" key="1">
    <citation type="submission" date="2024-12" db="EMBL/GenBank/DDBJ databases">
        <title>Comparative genomics and development of molecular markers within Purpureocillium lilacinum and among Purpureocillium species.</title>
        <authorList>
            <person name="Yeh Z.-Y."/>
            <person name="Ni N.-T."/>
            <person name="Lo P.-H."/>
            <person name="Mushyakhwo K."/>
            <person name="Lin C.-F."/>
            <person name="Nai Y.-S."/>
        </authorList>
    </citation>
    <scope>NUCLEOTIDE SEQUENCE</scope>
    <source>
        <strain evidence="1">NCHU-NPUST-175</strain>
    </source>
</reference>
<protein>
    <submittedName>
        <fullName evidence="1">Uncharacterized protein</fullName>
    </submittedName>
</protein>
<gene>
    <name evidence="1" type="ORF">ACCO45_011676</name>
</gene>
<organism evidence="1 2">
    <name type="scientific">Purpureocillium lilacinum</name>
    <name type="common">Paecilomyces lilacinus</name>
    <dbReference type="NCBI Taxonomy" id="33203"/>
    <lineage>
        <taxon>Eukaryota</taxon>
        <taxon>Fungi</taxon>
        <taxon>Dikarya</taxon>
        <taxon>Ascomycota</taxon>
        <taxon>Pezizomycotina</taxon>
        <taxon>Sordariomycetes</taxon>
        <taxon>Hypocreomycetidae</taxon>
        <taxon>Hypocreales</taxon>
        <taxon>Ophiocordycipitaceae</taxon>
        <taxon>Purpureocillium</taxon>
    </lineage>
</organism>
<proteinExistence type="predicted"/>
<name>A0ACC4DEJ0_PURLI</name>
<comment type="caution">
    <text evidence="1">The sequence shown here is derived from an EMBL/GenBank/DDBJ whole genome shotgun (WGS) entry which is preliminary data.</text>
</comment>
<evidence type="ECO:0000313" key="2">
    <source>
        <dbReference type="Proteomes" id="UP001638806"/>
    </source>
</evidence>
<dbReference type="Proteomes" id="UP001638806">
    <property type="component" value="Unassembled WGS sequence"/>
</dbReference>
<dbReference type="EMBL" id="JBGNUJ010000011">
    <property type="protein sequence ID" value="KAL3953720.1"/>
    <property type="molecule type" value="Genomic_DNA"/>
</dbReference>
<evidence type="ECO:0000313" key="1">
    <source>
        <dbReference type="EMBL" id="KAL3953720.1"/>
    </source>
</evidence>